<dbReference type="Gene3D" id="1.10.1200.10">
    <property type="entry name" value="ACP-like"/>
    <property type="match status" value="1"/>
</dbReference>
<reference evidence="9 10" key="1">
    <citation type="submission" date="2019-03" db="EMBL/GenBank/DDBJ databases">
        <title>Draft genome sequences of novel Actinobacteria.</title>
        <authorList>
            <person name="Sahin N."/>
            <person name="Ay H."/>
            <person name="Saygin H."/>
        </authorList>
    </citation>
    <scope>NUCLEOTIDE SEQUENCE [LARGE SCALE GENOMIC DNA]</scope>
    <source>
        <strain evidence="9 10">CH32</strain>
    </source>
</reference>
<dbReference type="GO" id="GO:0005886">
    <property type="term" value="C:plasma membrane"/>
    <property type="evidence" value="ECO:0007669"/>
    <property type="project" value="TreeGrafter"/>
</dbReference>
<organism evidence="9 10">
    <name type="scientific">Nonomuraea terrae</name>
    <dbReference type="NCBI Taxonomy" id="2530383"/>
    <lineage>
        <taxon>Bacteria</taxon>
        <taxon>Bacillati</taxon>
        <taxon>Actinomycetota</taxon>
        <taxon>Actinomycetes</taxon>
        <taxon>Streptosporangiales</taxon>
        <taxon>Streptosporangiaceae</taxon>
        <taxon>Nonomuraea</taxon>
    </lineage>
</organism>
<dbReference type="InterPro" id="IPR000873">
    <property type="entry name" value="AMP-dep_synth/lig_dom"/>
</dbReference>
<proteinExistence type="inferred from homology"/>
<comment type="similarity">
    <text evidence="1">Belongs to the ATP-dependent AMP-binding enzyme family.</text>
</comment>
<dbReference type="CDD" id="cd05931">
    <property type="entry name" value="FAAL"/>
    <property type="match status" value="1"/>
</dbReference>
<dbReference type="Proteomes" id="UP000295302">
    <property type="component" value="Unassembled WGS sequence"/>
</dbReference>
<dbReference type="Gene3D" id="3.30.300.30">
    <property type="match status" value="1"/>
</dbReference>
<evidence type="ECO:0000256" key="2">
    <source>
        <dbReference type="ARBA" id="ARBA00022450"/>
    </source>
</evidence>
<name>A0A4R4YZB9_9ACTN</name>
<dbReference type="Pfam" id="PF00550">
    <property type="entry name" value="PP-binding"/>
    <property type="match status" value="1"/>
</dbReference>
<keyword evidence="10" id="KW-1185">Reference proteome</keyword>
<dbReference type="GO" id="GO:0006633">
    <property type="term" value="P:fatty acid biosynthetic process"/>
    <property type="evidence" value="ECO:0007669"/>
    <property type="project" value="TreeGrafter"/>
</dbReference>
<evidence type="ECO:0000313" key="10">
    <source>
        <dbReference type="Proteomes" id="UP000295302"/>
    </source>
</evidence>
<feature type="region of interest" description="Disordered" evidence="7">
    <location>
        <begin position="594"/>
        <end position="622"/>
    </location>
</feature>
<feature type="compositionally biased region" description="Low complexity" evidence="7">
    <location>
        <begin position="600"/>
        <end position="615"/>
    </location>
</feature>
<dbReference type="GO" id="GO:0016874">
    <property type="term" value="F:ligase activity"/>
    <property type="evidence" value="ECO:0007669"/>
    <property type="project" value="UniProtKB-KW"/>
</dbReference>
<dbReference type="SUPFAM" id="SSF56801">
    <property type="entry name" value="Acetyl-CoA synthetase-like"/>
    <property type="match status" value="1"/>
</dbReference>
<dbReference type="PANTHER" id="PTHR22754:SF32">
    <property type="entry name" value="DISCO-INTERACTING PROTEIN 2"/>
    <property type="match status" value="1"/>
</dbReference>
<dbReference type="InterPro" id="IPR042099">
    <property type="entry name" value="ANL_N_sf"/>
</dbReference>
<evidence type="ECO:0000256" key="5">
    <source>
        <dbReference type="ARBA" id="ARBA00022832"/>
    </source>
</evidence>
<dbReference type="InterPro" id="IPR020845">
    <property type="entry name" value="AMP-binding_CS"/>
</dbReference>
<keyword evidence="2" id="KW-0596">Phosphopantetheine</keyword>
<dbReference type="InterPro" id="IPR036736">
    <property type="entry name" value="ACP-like_sf"/>
</dbReference>
<keyword evidence="6" id="KW-0443">Lipid metabolism</keyword>
<keyword evidence="3" id="KW-0597">Phosphoprotein</keyword>
<gene>
    <name evidence="9" type="ORF">E1286_12765</name>
</gene>
<dbReference type="Gene3D" id="3.40.50.12780">
    <property type="entry name" value="N-terminal domain of ligase-like"/>
    <property type="match status" value="1"/>
</dbReference>
<dbReference type="GO" id="GO:0071766">
    <property type="term" value="P:Actinobacterium-type cell wall biogenesis"/>
    <property type="evidence" value="ECO:0007669"/>
    <property type="project" value="UniProtKB-ARBA"/>
</dbReference>
<evidence type="ECO:0000256" key="4">
    <source>
        <dbReference type="ARBA" id="ARBA00022598"/>
    </source>
</evidence>
<feature type="domain" description="Polyketide synthase-like phosphopantetheine-binding" evidence="8">
    <location>
        <begin position="632"/>
        <end position="703"/>
    </location>
</feature>
<dbReference type="InterPro" id="IPR045851">
    <property type="entry name" value="AMP-bd_C_sf"/>
</dbReference>
<evidence type="ECO:0000256" key="1">
    <source>
        <dbReference type="ARBA" id="ARBA00006432"/>
    </source>
</evidence>
<dbReference type="InterPro" id="IPR020806">
    <property type="entry name" value="PKS_PP-bd"/>
</dbReference>
<dbReference type="SMART" id="SM00823">
    <property type="entry name" value="PKS_PP"/>
    <property type="match status" value="1"/>
</dbReference>
<dbReference type="SUPFAM" id="SSF47336">
    <property type="entry name" value="ACP-like"/>
    <property type="match status" value="1"/>
</dbReference>
<dbReference type="Pfam" id="PF00501">
    <property type="entry name" value="AMP-binding"/>
    <property type="match status" value="1"/>
</dbReference>
<dbReference type="InterPro" id="IPR025110">
    <property type="entry name" value="AMP-bd_C"/>
</dbReference>
<dbReference type="GO" id="GO:0031177">
    <property type="term" value="F:phosphopantetheine binding"/>
    <property type="evidence" value="ECO:0007669"/>
    <property type="project" value="InterPro"/>
</dbReference>
<evidence type="ECO:0000256" key="7">
    <source>
        <dbReference type="SAM" id="MobiDB-lite"/>
    </source>
</evidence>
<protein>
    <submittedName>
        <fullName evidence="9">AMP-dependent synthetase</fullName>
    </submittedName>
</protein>
<keyword evidence="5" id="KW-0276">Fatty acid metabolism</keyword>
<dbReference type="AlphaFoldDB" id="A0A4R4YZB9"/>
<accession>A0A4R4YZB9</accession>
<evidence type="ECO:0000313" key="9">
    <source>
        <dbReference type="EMBL" id="TDD50004.1"/>
    </source>
</evidence>
<keyword evidence="4" id="KW-0436">Ligase</keyword>
<dbReference type="PANTHER" id="PTHR22754">
    <property type="entry name" value="DISCO-INTERACTING PROTEIN 2 DIP2 -RELATED"/>
    <property type="match status" value="1"/>
</dbReference>
<dbReference type="PROSITE" id="PS00455">
    <property type="entry name" value="AMP_BINDING"/>
    <property type="match status" value="1"/>
</dbReference>
<comment type="caution">
    <text evidence="9">The sequence shown here is derived from an EMBL/GenBank/DDBJ whole genome shotgun (WGS) entry which is preliminary data.</text>
</comment>
<dbReference type="EMBL" id="SMKQ01000028">
    <property type="protein sequence ID" value="TDD50004.1"/>
    <property type="molecule type" value="Genomic_DNA"/>
</dbReference>
<evidence type="ECO:0000259" key="8">
    <source>
        <dbReference type="SMART" id="SM00823"/>
    </source>
</evidence>
<dbReference type="GO" id="GO:0070566">
    <property type="term" value="F:adenylyltransferase activity"/>
    <property type="evidence" value="ECO:0007669"/>
    <property type="project" value="TreeGrafter"/>
</dbReference>
<dbReference type="Pfam" id="PF23024">
    <property type="entry name" value="AMP-dom_DIP2-like"/>
    <property type="match status" value="1"/>
</dbReference>
<dbReference type="InterPro" id="IPR009081">
    <property type="entry name" value="PP-bd_ACP"/>
</dbReference>
<dbReference type="OrthoDB" id="3671040at2"/>
<evidence type="ECO:0000256" key="3">
    <source>
        <dbReference type="ARBA" id="ARBA00022553"/>
    </source>
</evidence>
<dbReference type="InterPro" id="IPR040097">
    <property type="entry name" value="FAAL/FAAC"/>
</dbReference>
<dbReference type="FunFam" id="3.40.50.12780:FF:000013">
    <property type="entry name" value="Long-chain-fatty-acid--AMP ligase FadD32"/>
    <property type="match status" value="1"/>
</dbReference>
<evidence type="ECO:0000256" key="6">
    <source>
        <dbReference type="ARBA" id="ARBA00023098"/>
    </source>
</evidence>
<sequence>MRCPHFRACTATGASSRRAITGGRIRVIPVPETDFSRILEKRARSGSGRPAFTFLQGDLDERATLTFAELHDRARALAARLLEVAEPGERVLLLYPPGLDYVVGFYGCLYAGVISVPLYAPQPRTVQTIEAIAQDCAPAAVLTTELGAHKQRLFDEDARVRKLPWLATDTPDGDLSAPPAGDGLPVEADPDGIVYLQYTSGSTSSPKGVIIDHANALQQCAELARTWQVGSESRLVTWLPHFHDFGQVSAVLLPVYLGCTSVQMAPATFVQRPIRWLQAIAHHRGTHTAAPNFAYDLCVDGTTEDERAGLDLGTLVMACNGAEPVRLETLQRFQRTFAPYGLGPDVLCPGYGLAEATLKVTTKRPGEPLAWGAFDAVSPGGPAVEHTDAGRALVGCGTTEPGTAVAIVDPDTGGRLPDGHVGEIWVAGPSVSRGYWGRPEETAATFGARIQGEDSDAYLRTGDLGFHREGQLYVCGRIKDLVIVNGVNHYPHDMEETAEESHGAIRRGRIAAFDTELDGPEGVVVVAECHRGDETPAEDVARAIREAISRRHEIAVTVAIAETGAIPMTTSGKIQRRRCRSEYLQGRLSLRYRTGGDTVPSAGDPSGAAPAAPEPENTDVGSAAAALHHAGRAHIVGWITRKVLKGTAEVDARRSLAAHGLSSLHLMELHESLEKWAGTRLPHEWLWDSASVDELAGRVAGRLTSPAATTGSDR</sequence>